<dbReference type="Gene3D" id="3.30.200.20">
    <property type="entry name" value="Phosphorylase Kinase, domain 1"/>
    <property type="match status" value="1"/>
</dbReference>
<organism evidence="2 3">
    <name type="scientific">Xenoophorus captivus</name>
    <dbReference type="NCBI Taxonomy" id="1517983"/>
    <lineage>
        <taxon>Eukaryota</taxon>
        <taxon>Metazoa</taxon>
        <taxon>Chordata</taxon>
        <taxon>Craniata</taxon>
        <taxon>Vertebrata</taxon>
        <taxon>Euteleostomi</taxon>
        <taxon>Actinopterygii</taxon>
        <taxon>Neopterygii</taxon>
        <taxon>Teleostei</taxon>
        <taxon>Neoteleostei</taxon>
        <taxon>Acanthomorphata</taxon>
        <taxon>Ovalentaria</taxon>
        <taxon>Atherinomorphae</taxon>
        <taxon>Cyprinodontiformes</taxon>
        <taxon>Goodeidae</taxon>
        <taxon>Xenoophorus</taxon>
    </lineage>
</organism>
<feature type="region of interest" description="Disordered" evidence="1">
    <location>
        <begin position="1"/>
        <end position="23"/>
    </location>
</feature>
<dbReference type="Proteomes" id="UP001434883">
    <property type="component" value="Unassembled WGS sequence"/>
</dbReference>
<protein>
    <recommendedName>
        <fullName evidence="4">Protein kinase domain-containing protein</fullName>
    </recommendedName>
</protein>
<evidence type="ECO:0000256" key="1">
    <source>
        <dbReference type="SAM" id="MobiDB-lite"/>
    </source>
</evidence>
<dbReference type="EMBL" id="JAHRIN010078572">
    <property type="protein sequence ID" value="MEQ2219212.1"/>
    <property type="molecule type" value="Genomic_DNA"/>
</dbReference>
<proteinExistence type="predicted"/>
<dbReference type="InterPro" id="IPR011009">
    <property type="entry name" value="Kinase-like_dom_sf"/>
</dbReference>
<accession>A0ABV0SF93</accession>
<evidence type="ECO:0000313" key="2">
    <source>
        <dbReference type="EMBL" id="MEQ2219212.1"/>
    </source>
</evidence>
<sequence length="163" mass="18447">MVASMNTAANRLTPPNGYRSGAPRSIVGQRACLTDRKMSLQERGNRVARQPTIETKRVSITDADVRKLKLLLRDIYHNISRRLCGYPSLFVYFLPSRLPPQGSNSQQDLFPKSMQPLERVYREIAILKKLDHPNVVKLIEVLDDPDEDGLHMGRESFTLSTAA</sequence>
<evidence type="ECO:0000313" key="3">
    <source>
        <dbReference type="Proteomes" id="UP001434883"/>
    </source>
</evidence>
<dbReference type="SUPFAM" id="SSF56112">
    <property type="entry name" value="Protein kinase-like (PK-like)"/>
    <property type="match status" value="1"/>
</dbReference>
<reference evidence="2 3" key="1">
    <citation type="submission" date="2021-06" db="EMBL/GenBank/DDBJ databases">
        <authorList>
            <person name="Palmer J.M."/>
        </authorList>
    </citation>
    <scope>NUCLEOTIDE SEQUENCE [LARGE SCALE GENOMIC DNA]</scope>
    <source>
        <strain evidence="2 3">XC_2019</strain>
        <tissue evidence="2">Muscle</tissue>
    </source>
</reference>
<name>A0ABV0SF93_9TELE</name>
<keyword evidence="3" id="KW-1185">Reference proteome</keyword>
<gene>
    <name evidence="2" type="ORF">XENOCAPTIV_014224</name>
</gene>
<feature type="compositionally biased region" description="Polar residues" evidence="1">
    <location>
        <begin position="1"/>
        <end position="10"/>
    </location>
</feature>
<evidence type="ECO:0008006" key="4">
    <source>
        <dbReference type="Google" id="ProtNLM"/>
    </source>
</evidence>
<comment type="caution">
    <text evidence="2">The sequence shown here is derived from an EMBL/GenBank/DDBJ whole genome shotgun (WGS) entry which is preliminary data.</text>
</comment>